<dbReference type="PANTHER" id="PTHR24015">
    <property type="entry name" value="OS07G0578800 PROTEIN-RELATED"/>
    <property type="match status" value="1"/>
</dbReference>
<dbReference type="InterPro" id="IPR002885">
    <property type="entry name" value="PPR_rpt"/>
</dbReference>
<dbReference type="Pfam" id="PF01535">
    <property type="entry name" value="PPR"/>
    <property type="match status" value="2"/>
</dbReference>
<keyword evidence="4" id="KW-1185">Reference proteome</keyword>
<dbReference type="FunFam" id="1.25.40.10:FF:000343">
    <property type="entry name" value="Pentatricopeptide repeat-containing protein At3g58590"/>
    <property type="match status" value="1"/>
</dbReference>
<dbReference type="NCBIfam" id="TIGR00756">
    <property type="entry name" value="PPR"/>
    <property type="match status" value="2"/>
</dbReference>
<reference evidence="4" key="1">
    <citation type="journal article" date="2013" name="Science">
        <title>The Amborella genome and the evolution of flowering plants.</title>
        <authorList>
            <consortium name="Amborella Genome Project"/>
        </authorList>
    </citation>
    <scope>NUCLEOTIDE SEQUENCE [LARGE SCALE GENOMIC DNA]</scope>
</reference>
<feature type="repeat" description="PPR" evidence="2">
    <location>
        <begin position="205"/>
        <end position="239"/>
    </location>
</feature>
<dbReference type="PROSITE" id="PS51375">
    <property type="entry name" value="PPR"/>
    <property type="match status" value="3"/>
</dbReference>
<dbReference type="Gramene" id="ERN18497">
    <property type="protein sequence ID" value="ERN18497"/>
    <property type="gene ID" value="AMTR_s00065p00008520"/>
</dbReference>
<feature type="repeat" description="PPR" evidence="2">
    <location>
        <begin position="3"/>
        <end position="37"/>
    </location>
</feature>
<evidence type="ECO:0008006" key="5">
    <source>
        <dbReference type="Google" id="ProtNLM"/>
    </source>
</evidence>
<keyword evidence="1" id="KW-0677">Repeat</keyword>
<proteinExistence type="predicted"/>
<organism evidence="3 4">
    <name type="scientific">Amborella trichopoda</name>
    <dbReference type="NCBI Taxonomy" id="13333"/>
    <lineage>
        <taxon>Eukaryota</taxon>
        <taxon>Viridiplantae</taxon>
        <taxon>Streptophyta</taxon>
        <taxon>Embryophyta</taxon>
        <taxon>Tracheophyta</taxon>
        <taxon>Spermatophyta</taxon>
        <taxon>Magnoliopsida</taxon>
        <taxon>Amborellales</taxon>
        <taxon>Amborellaceae</taxon>
        <taxon>Amborella</taxon>
    </lineage>
</organism>
<dbReference type="eggNOG" id="KOG4197">
    <property type="taxonomic scope" value="Eukaryota"/>
</dbReference>
<evidence type="ECO:0000256" key="2">
    <source>
        <dbReference type="PROSITE-ProRule" id="PRU00708"/>
    </source>
</evidence>
<dbReference type="EMBL" id="KI392088">
    <property type="protein sequence ID" value="ERN18497.1"/>
    <property type="molecule type" value="Genomic_DNA"/>
</dbReference>
<dbReference type="STRING" id="13333.U5DAN8"/>
<sequence>MKDVFTLNLLLKEAIAHGCHHKAFQLFNQFQSSGGRPNTYTFPLLAKSLISISALPCAPSLHCLALKQGLSSDISVATSFVALYGKLGFVKSALRVFDEREERDFVLFTAMISVYVENGAFDEGLRLFGSLNKEGLRPGAITLVSALMACMNMSENLWGKGVHGFGLKMGFGHDCFFGACLVSFYCKIECFRGAHNVFDGVYHRDVALCNAMISGFAQRGMDLEAFGCFREMRENSFRVNANTITGLLKVCANSGANWLSEMVQLVHSVCIKVGLDHEIMVATSILDGYGKPIASDAN</sequence>
<protein>
    <recommendedName>
        <fullName evidence="5">Pentacotripeptide-repeat region of PRORP domain-containing protein</fullName>
    </recommendedName>
</protein>
<feature type="repeat" description="PPR" evidence="2">
    <location>
        <begin position="104"/>
        <end position="138"/>
    </location>
</feature>
<name>U5DAN8_AMBTC</name>
<dbReference type="PANTHER" id="PTHR24015:SF2027">
    <property type="entry name" value="PENTACOTRIPEPTIDE-REPEAT REGION OF PRORP DOMAIN-CONTAINING PROTEIN"/>
    <property type="match status" value="1"/>
</dbReference>
<dbReference type="InterPro" id="IPR011990">
    <property type="entry name" value="TPR-like_helical_dom_sf"/>
</dbReference>
<dbReference type="Pfam" id="PF13041">
    <property type="entry name" value="PPR_2"/>
    <property type="match status" value="1"/>
</dbReference>
<gene>
    <name evidence="3" type="ORF">AMTR_s00065p00008520</name>
</gene>
<accession>U5DAN8</accession>
<dbReference type="Proteomes" id="UP000017836">
    <property type="component" value="Unassembled WGS sequence"/>
</dbReference>
<evidence type="ECO:0000313" key="3">
    <source>
        <dbReference type="EMBL" id="ERN18497.1"/>
    </source>
</evidence>
<dbReference type="Gene3D" id="1.25.40.10">
    <property type="entry name" value="Tetratricopeptide repeat domain"/>
    <property type="match status" value="2"/>
</dbReference>
<dbReference type="GO" id="GO:0003723">
    <property type="term" value="F:RNA binding"/>
    <property type="evidence" value="ECO:0007669"/>
    <property type="project" value="InterPro"/>
</dbReference>
<evidence type="ECO:0000256" key="1">
    <source>
        <dbReference type="ARBA" id="ARBA00022737"/>
    </source>
</evidence>
<dbReference type="GO" id="GO:0009451">
    <property type="term" value="P:RNA modification"/>
    <property type="evidence" value="ECO:0000318"/>
    <property type="project" value="GO_Central"/>
</dbReference>
<evidence type="ECO:0000313" key="4">
    <source>
        <dbReference type="Proteomes" id="UP000017836"/>
    </source>
</evidence>
<dbReference type="HOGENOM" id="CLU_002706_0_3_1"/>
<dbReference type="AlphaFoldDB" id="U5DAN8"/>
<dbReference type="InterPro" id="IPR046960">
    <property type="entry name" value="PPR_At4g14850-like_plant"/>
</dbReference>